<dbReference type="SMART" id="SM00332">
    <property type="entry name" value="PP2Cc"/>
    <property type="match status" value="1"/>
</dbReference>
<comment type="caution">
    <text evidence="3">The sequence shown here is derived from an EMBL/GenBank/DDBJ whole genome shotgun (WGS) entry which is preliminary data.</text>
</comment>
<dbReference type="PATRIC" id="fig|1121098.3.peg.2322"/>
<dbReference type="Pfam" id="PF13672">
    <property type="entry name" value="PP2C_2"/>
    <property type="match status" value="1"/>
</dbReference>
<keyword evidence="1" id="KW-0812">Transmembrane</keyword>
<dbReference type="PROSITE" id="PS51746">
    <property type="entry name" value="PPM_2"/>
    <property type="match status" value="1"/>
</dbReference>
<dbReference type="eggNOG" id="COG0631">
    <property type="taxonomic scope" value="Bacteria"/>
</dbReference>
<protein>
    <recommendedName>
        <fullName evidence="2">PPM-type phosphatase domain-containing protein</fullName>
    </recommendedName>
</protein>
<dbReference type="InterPro" id="IPR001932">
    <property type="entry name" value="PPM-type_phosphatase-like_dom"/>
</dbReference>
<dbReference type="Gene3D" id="3.60.40.10">
    <property type="entry name" value="PPM-type phosphatase domain"/>
    <property type="match status" value="1"/>
</dbReference>
<evidence type="ECO:0000313" key="3">
    <source>
        <dbReference type="EMBL" id="EOA54403.1"/>
    </source>
</evidence>
<dbReference type="AlphaFoldDB" id="U6RGV7"/>
<evidence type="ECO:0000256" key="1">
    <source>
        <dbReference type="SAM" id="Phobius"/>
    </source>
</evidence>
<organism evidence="3 4">
    <name type="scientific">Phocaeicola massiliensis B84634 = Timone 84634 = DSM 17679 = JCM 13223</name>
    <dbReference type="NCBI Taxonomy" id="1121098"/>
    <lineage>
        <taxon>Bacteria</taxon>
        <taxon>Pseudomonadati</taxon>
        <taxon>Bacteroidota</taxon>
        <taxon>Bacteroidia</taxon>
        <taxon>Bacteroidales</taxon>
        <taxon>Bacteroidaceae</taxon>
        <taxon>Phocaeicola</taxon>
    </lineage>
</organism>
<reference evidence="3 4" key="1">
    <citation type="submission" date="2013-04" db="EMBL/GenBank/DDBJ databases">
        <title>The Genome Sequence of Bacteroides massiliensis DSM 17679.</title>
        <authorList>
            <consortium name="The Broad Institute Genomics Platform"/>
            <person name="Earl A."/>
            <person name="Ward D."/>
            <person name="Feldgarden M."/>
            <person name="Gevers D."/>
            <person name="Martens E."/>
            <person name="Fenner L."/>
            <person name="Roux V."/>
            <person name="Mallet M.N."/>
            <person name="Raoult D."/>
            <person name="Walker B."/>
            <person name="Young S."/>
            <person name="Zeng Q."/>
            <person name="Gargeya S."/>
            <person name="Fitzgerald M."/>
            <person name="Haas B."/>
            <person name="Abouelleil A."/>
            <person name="Allen A.W."/>
            <person name="Alvarado L."/>
            <person name="Arachchi H.M."/>
            <person name="Berlin A.M."/>
            <person name="Chapman S.B."/>
            <person name="Gainer-Dewar J."/>
            <person name="Goldberg J."/>
            <person name="Griggs A."/>
            <person name="Gujja S."/>
            <person name="Hansen M."/>
            <person name="Howarth C."/>
            <person name="Imamovic A."/>
            <person name="Ireland A."/>
            <person name="Larimer J."/>
            <person name="McCowan C."/>
            <person name="Murphy C."/>
            <person name="Pearson M."/>
            <person name="Poon T.W."/>
            <person name="Priest M."/>
            <person name="Roberts A."/>
            <person name="Saif S."/>
            <person name="Shea T."/>
            <person name="Sisk P."/>
            <person name="Sykes S."/>
            <person name="Wortman J."/>
            <person name="Nusbaum C."/>
            <person name="Birren B."/>
        </authorList>
    </citation>
    <scope>NUCLEOTIDE SEQUENCE [LARGE SCALE GENOMIC DNA]</scope>
    <source>
        <strain evidence="4">B84634 / Timone 84634 / DSM 17679 / JCM 13223</strain>
    </source>
</reference>
<dbReference type="GeneID" id="60061781"/>
<dbReference type="CDD" id="cd00143">
    <property type="entry name" value="PP2Cc"/>
    <property type="match status" value="1"/>
</dbReference>
<keyword evidence="1" id="KW-1133">Transmembrane helix</keyword>
<dbReference type="EMBL" id="AQHY01000026">
    <property type="protein sequence ID" value="EOA54403.1"/>
    <property type="molecule type" value="Genomic_DNA"/>
</dbReference>
<keyword evidence="4" id="KW-1185">Reference proteome</keyword>
<feature type="transmembrane region" description="Helical" evidence="1">
    <location>
        <begin position="269"/>
        <end position="291"/>
    </location>
</feature>
<dbReference type="STRING" id="1121098.HMPREF1534_02281"/>
<feature type="domain" description="PPM-type phosphatase" evidence="2">
    <location>
        <begin position="11"/>
        <end position="252"/>
    </location>
</feature>
<evidence type="ECO:0000313" key="4">
    <source>
        <dbReference type="Proteomes" id="UP000017831"/>
    </source>
</evidence>
<dbReference type="HOGENOM" id="CLU_591416_0_0_10"/>
<dbReference type="OrthoDB" id="9801841at2"/>
<evidence type="ECO:0000259" key="2">
    <source>
        <dbReference type="PROSITE" id="PS51746"/>
    </source>
</evidence>
<name>U6RGV7_9BACT</name>
<proteinExistence type="predicted"/>
<dbReference type="InterPro" id="IPR036457">
    <property type="entry name" value="PPM-type-like_dom_sf"/>
</dbReference>
<dbReference type="SMART" id="SM00331">
    <property type="entry name" value="PP2C_SIG"/>
    <property type="match status" value="1"/>
</dbReference>
<accession>U6RGV7</accession>
<dbReference type="Proteomes" id="UP000017831">
    <property type="component" value="Unassembled WGS sequence"/>
</dbReference>
<dbReference type="RefSeq" id="WP_005941070.1">
    <property type="nucleotide sequence ID" value="NZ_KB890325.1"/>
</dbReference>
<dbReference type="SUPFAM" id="SSF81606">
    <property type="entry name" value="PP2C-like"/>
    <property type="match status" value="1"/>
</dbReference>
<gene>
    <name evidence="3" type="ORF">HMPREF1534_02281</name>
</gene>
<sequence>MIPINTQLPIAVGFVDSRQGGRAENQDTCGYADTPLGLLVVVCDGMGGGPSGKAASSTATDVIIQTVRSGKLSDSPLTVLQQAIKMANQALISEIQKKPALRGMGTTVTALLINEYSAIAAYVGDSRIYQFRRGHKKFRTFDHSMVFEMVRNGTINEEQARLSEQSNMITKALGANSDIEADIVELPYEKGDRFMLCTDGIWGMFPERKLIDIVAGTSSLGGAVESIVIRVDEEGIANGGKHDNLTVALIETNSNSILKEKMSTKIRNILFALIFICCVSIAGNIIQGFYLPGQAVASSKSEELDIEALQKVWSEKLQAEFDEKLRKSEQEQKRTIDSLSQIITNNPGKAKEYMEVIINQYDIIERLDDIINNLQELRDVSEGKEKEQKLKETVAMVQKLEPELKKKYGISENEFNGKEKNGREYGILLLLKQNIAKENSSRAQSHYDSIINRVKEIRDKIK</sequence>
<keyword evidence="1" id="KW-0472">Membrane</keyword>